<sequence>MSVQHAAVLTSDIRAEDAPDPEDPHYRGVLIRPLPLPENANQPPQKQSPPILRVPGEIRNRIYFFLFPTHQEYRLPARHKKPHEHNSQFPNPLSVRLTCRKLYFETNLLAFQKGTVIVAPSFRVLKDWLADRTPPELSAIVGIEMNIGINRKQDADKHNVISANDVAFRDLLPDCTDLTVHGIMVGFRPNRPEFVEEYEANFFLDFENYNMFRDYFRMLRRLNRGMVSFHVWSDSWGKAVENHGDIADRVVKKVICHRCTIGPDGFLDLPC</sequence>
<name>A0A9W4U4P1_9PLEO</name>
<gene>
    <name evidence="2" type="ORF">PDIGIT_LOCUS2000</name>
</gene>
<dbReference type="PANTHER" id="PTHR42085">
    <property type="entry name" value="F-BOX DOMAIN-CONTAINING PROTEIN"/>
    <property type="match status" value="1"/>
</dbReference>
<dbReference type="OrthoDB" id="5413827at2759"/>
<evidence type="ECO:0000313" key="2">
    <source>
        <dbReference type="EMBL" id="CAI6278236.1"/>
    </source>
</evidence>
<dbReference type="Proteomes" id="UP001152607">
    <property type="component" value="Unassembled WGS sequence"/>
</dbReference>
<evidence type="ECO:0000313" key="3">
    <source>
        <dbReference type="Proteomes" id="UP001152607"/>
    </source>
</evidence>
<reference evidence="2" key="1">
    <citation type="submission" date="2023-01" db="EMBL/GenBank/DDBJ databases">
        <authorList>
            <person name="Van Ghelder C."/>
            <person name="Rancurel C."/>
        </authorList>
    </citation>
    <scope>NUCLEOTIDE SEQUENCE</scope>
    <source>
        <strain evidence="2">CNCM I-4278</strain>
    </source>
</reference>
<dbReference type="AlphaFoldDB" id="A0A9W4U4P1"/>
<evidence type="ECO:0000256" key="1">
    <source>
        <dbReference type="SAM" id="MobiDB-lite"/>
    </source>
</evidence>
<protein>
    <submittedName>
        <fullName evidence="2">Uncharacterized protein</fullName>
    </submittedName>
</protein>
<feature type="compositionally biased region" description="Basic and acidic residues" evidence="1">
    <location>
        <begin position="13"/>
        <end position="26"/>
    </location>
</feature>
<proteinExistence type="predicted"/>
<dbReference type="EMBL" id="CAOQHR010000001">
    <property type="protein sequence ID" value="CAI6278236.1"/>
    <property type="molecule type" value="Genomic_DNA"/>
</dbReference>
<organism evidence="2 3">
    <name type="scientific">Periconia digitata</name>
    <dbReference type="NCBI Taxonomy" id="1303443"/>
    <lineage>
        <taxon>Eukaryota</taxon>
        <taxon>Fungi</taxon>
        <taxon>Dikarya</taxon>
        <taxon>Ascomycota</taxon>
        <taxon>Pezizomycotina</taxon>
        <taxon>Dothideomycetes</taxon>
        <taxon>Pleosporomycetidae</taxon>
        <taxon>Pleosporales</taxon>
        <taxon>Massarineae</taxon>
        <taxon>Periconiaceae</taxon>
        <taxon>Periconia</taxon>
    </lineage>
</organism>
<dbReference type="InterPro" id="IPR038883">
    <property type="entry name" value="AN11006-like"/>
</dbReference>
<comment type="caution">
    <text evidence="2">The sequence shown here is derived from an EMBL/GenBank/DDBJ whole genome shotgun (WGS) entry which is preliminary data.</text>
</comment>
<accession>A0A9W4U4P1</accession>
<feature type="region of interest" description="Disordered" evidence="1">
    <location>
        <begin position="9"/>
        <end position="29"/>
    </location>
</feature>
<keyword evidence="3" id="KW-1185">Reference proteome</keyword>
<dbReference type="PANTHER" id="PTHR42085:SF1">
    <property type="entry name" value="F-BOX DOMAIN-CONTAINING PROTEIN"/>
    <property type="match status" value="1"/>
</dbReference>